<dbReference type="GO" id="GO:0031643">
    <property type="term" value="P:positive regulation of myelination"/>
    <property type="evidence" value="ECO:0007669"/>
    <property type="project" value="TreeGrafter"/>
</dbReference>
<dbReference type="GO" id="GO:0006954">
    <property type="term" value="P:inflammatory response"/>
    <property type="evidence" value="ECO:0007669"/>
    <property type="project" value="InterPro"/>
</dbReference>
<feature type="compositionally biased region" description="Polar residues" evidence="18">
    <location>
        <begin position="516"/>
        <end position="526"/>
    </location>
</feature>
<protein>
    <recommendedName>
        <fullName evidence="12">Tumor necrosis factor receptor superfamily member 1B</fullName>
    </recommendedName>
    <alternativeName>
        <fullName evidence="13">Tumor necrosis factor receptor 2</fullName>
    </alternativeName>
    <alternativeName>
        <fullName evidence="16">Tumor necrosis factor receptor type II</fullName>
    </alternativeName>
    <alternativeName>
        <fullName evidence="15">p75</fullName>
    </alternativeName>
    <alternativeName>
        <fullName evidence="14">p80 TNF-alpha receptor</fullName>
    </alternativeName>
</protein>
<dbReference type="GO" id="GO:0048714">
    <property type="term" value="P:positive regulation of oligodendrocyte differentiation"/>
    <property type="evidence" value="ECO:0007669"/>
    <property type="project" value="TreeGrafter"/>
</dbReference>
<evidence type="ECO:0000256" key="5">
    <source>
        <dbReference type="ARBA" id="ARBA00022737"/>
    </source>
</evidence>
<dbReference type="Proteomes" id="UP000694416">
    <property type="component" value="Unplaced"/>
</dbReference>
<dbReference type="InterPro" id="IPR020411">
    <property type="entry name" value="TNFR_1B"/>
</dbReference>
<dbReference type="GO" id="GO:0097191">
    <property type="term" value="P:extrinsic apoptotic signaling pathway"/>
    <property type="evidence" value="ECO:0007669"/>
    <property type="project" value="TreeGrafter"/>
</dbReference>
<organism evidence="21 22">
    <name type="scientific">Piliocolobus tephrosceles</name>
    <name type="common">Ugandan red Colobus</name>
    <dbReference type="NCBI Taxonomy" id="591936"/>
    <lineage>
        <taxon>Eukaryota</taxon>
        <taxon>Metazoa</taxon>
        <taxon>Chordata</taxon>
        <taxon>Craniata</taxon>
        <taxon>Vertebrata</taxon>
        <taxon>Euteleostomi</taxon>
        <taxon>Mammalia</taxon>
        <taxon>Eutheria</taxon>
        <taxon>Euarchontoglires</taxon>
        <taxon>Primates</taxon>
        <taxon>Haplorrhini</taxon>
        <taxon>Catarrhini</taxon>
        <taxon>Cercopithecidae</taxon>
        <taxon>Colobinae</taxon>
        <taxon>Piliocolobus</taxon>
    </lineage>
</organism>
<dbReference type="PANTHER" id="PTHR47386:SF1">
    <property type="entry name" value="TUMOR NECROSIS FACTOR RECEPTOR SUPERFAMILY MEMBER 1B"/>
    <property type="match status" value="1"/>
</dbReference>
<keyword evidence="8 17" id="KW-1015">Disulfide bond</keyword>
<dbReference type="InterPro" id="IPR001368">
    <property type="entry name" value="TNFR/NGFR_Cys_rich_reg"/>
</dbReference>
<dbReference type="PROSITE" id="PS00652">
    <property type="entry name" value="TNFR_NGFR_1"/>
    <property type="match status" value="2"/>
</dbReference>
<dbReference type="SUPFAM" id="SSF57586">
    <property type="entry name" value="TNF receptor-like"/>
    <property type="match status" value="2"/>
</dbReference>
<evidence type="ECO:0000313" key="22">
    <source>
        <dbReference type="Proteomes" id="UP000694416"/>
    </source>
</evidence>
<dbReference type="InterPro" id="IPR033996">
    <property type="entry name" value="TNFRSF1B_N"/>
</dbReference>
<reference evidence="21" key="2">
    <citation type="submission" date="2025-09" db="UniProtKB">
        <authorList>
            <consortium name="Ensembl"/>
        </authorList>
    </citation>
    <scope>IDENTIFICATION</scope>
</reference>
<evidence type="ECO:0000256" key="10">
    <source>
        <dbReference type="ARBA" id="ARBA00023180"/>
    </source>
</evidence>
<dbReference type="FunFam" id="2.10.50.10:FF:000036">
    <property type="entry name" value="Tumor necrosis factor receptor superfamily member 1B"/>
    <property type="match status" value="1"/>
</dbReference>
<evidence type="ECO:0000256" key="1">
    <source>
        <dbReference type="ARBA" id="ARBA00004479"/>
    </source>
</evidence>
<evidence type="ECO:0000256" key="9">
    <source>
        <dbReference type="ARBA" id="ARBA00023170"/>
    </source>
</evidence>
<feature type="disulfide bond" evidence="17">
    <location>
        <begin position="275"/>
        <end position="290"/>
    </location>
</feature>
<feature type="domain" description="TNFR-Cys" evidence="20">
    <location>
        <begin position="230"/>
        <end position="272"/>
    </location>
</feature>
<feature type="disulfide bond" evidence="17">
    <location>
        <begin position="168"/>
        <end position="186"/>
    </location>
</feature>
<feature type="repeat" description="TNFR-Cys" evidence="17">
    <location>
        <begin position="150"/>
        <end position="186"/>
    </location>
</feature>
<dbReference type="GO" id="GO:0002724">
    <property type="term" value="P:regulation of T cell cytokine production"/>
    <property type="evidence" value="ECO:0007669"/>
    <property type="project" value="TreeGrafter"/>
</dbReference>
<evidence type="ECO:0000313" key="21">
    <source>
        <dbReference type="Ensembl" id="ENSPTEP00000033207.1"/>
    </source>
</evidence>
<keyword evidence="9" id="KW-0675">Receptor</keyword>
<evidence type="ECO:0000256" key="17">
    <source>
        <dbReference type="PROSITE-ProRule" id="PRU00206"/>
    </source>
</evidence>
<dbReference type="GO" id="GO:0051044">
    <property type="term" value="P:positive regulation of membrane protein ectodomain proteolysis"/>
    <property type="evidence" value="ECO:0007669"/>
    <property type="project" value="TreeGrafter"/>
</dbReference>
<evidence type="ECO:0000256" key="18">
    <source>
        <dbReference type="SAM" id="MobiDB-lite"/>
    </source>
</evidence>
<dbReference type="GO" id="GO:0043120">
    <property type="term" value="F:tumor necrosis factor binding"/>
    <property type="evidence" value="ECO:0007669"/>
    <property type="project" value="TreeGrafter"/>
</dbReference>
<feature type="compositionally biased region" description="Basic and acidic residues" evidence="18">
    <location>
        <begin position="528"/>
        <end position="541"/>
    </location>
</feature>
<keyword evidence="4" id="KW-0732">Signal</keyword>
<evidence type="ECO:0000256" key="4">
    <source>
        <dbReference type="ARBA" id="ARBA00022729"/>
    </source>
</evidence>
<feature type="domain" description="TNFR-Cys" evidence="20">
    <location>
        <begin position="274"/>
        <end position="311"/>
    </location>
</feature>
<dbReference type="GO" id="GO:0150079">
    <property type="term" value="P:negative regulation of neuroinflammatory response"/>
    <property type="evidence" value="ECO:0007669"/>
    <property type="project" value="TreeGrafter"/>
</dbReference>
<feature type="compositionally biased region" description="Low complexity" evidence="18">
    <location>
        <begin position="436"/>
        <end position="448"/>
    </location>
</feature>
<accession>A0A8C9IB77</accession>
<dbReference type="CDD" id="cd10577">
    <property type="entry name" value="TNFRSF1B"/>
    <property type="match status" value="1"/>
</dbReference>
<feature type="disulfide bond" evidence="17">
    <location>
        <begin position="189"/>
        <end position="204"/>
    </location>
</feature>
<evidence type="ECO:0000256" key="7">
    <source>
        <dbReference type="ARBA" id="ARBA00023136"/>
    </source>
</evidence>
<dbReference type="PROSITE" id="PS50050">
    <property type="entry name" value="TNFR_NGFR_2"/>
    <property type="match status" value="4"/>
</dbReference>
<sequence length="573" mass="59972">MVTRRGGDDRRRLKGHRVLGVTLEVSAATLGWSARRPSRGWGGAWRRRVQGRLAPPRPAPPRPAAWPLAGWGAGFRFQSPAAEHSGAWGEGAGLRGREGARAGGNRIPPAPMAPAAVWAALAVGLELWAAGHALPAQVAFTPYAPEPGNTCRLREYYDQTAQMCCSKCPPGQHAKVFCTKTSDTVCDSCEDSTYTQLWNWVPECLSCGSRCSSDQVETQACTREQNRICTCRPGWYCALSKQEGCRLCAPLRKCRPGFGVARPGTETSDVVCKPCAPGTFSDTTSSTDICRPHQICNVVAIPGNASMDAVCTSTPPTRSMAPGAAHLPQPVSTRSQHTQPTPGPSTAPGTSFLLPMGPSPPAEGSTGDIVLPVGLIVGVTALGLLIIGVVNCVIMTQVKKKPLCLQREAKVPHLPADKARGAQGPEQQHLLTTVPSSSSSSLESSASALDRRAPTQNQPQAPGAEKASGAGEARASTGSSDSSPGGHGTQVNVTCIVNVCSSSDHSSQCSSQASSTMGDTDASPSGSPKDEQVPFSKEECAFRSQLETPETLLGSTEEKPLPLGVPDAGMKPS</sequence>
<evidence type="ECO:0000256" key="6">
    <source>
        <dbReference type="ARBA" id="ARBA00022989"/>
    </source>
</evidence>
<evidence type="ECO:0000256" key="13">
    <source>
        <dbReference type="ARBA" id="ARBA00076336"/>
    </source>
</evidence>
<dbReference type="GO" id="GO:0008630">
    <property type="term" value="P:intrinsic apoptotic signaling pathway in response to DNA damage"/>
    <property type="evidence" value="ECO:0007669"/>
    <property type="project" value="TreeGrafter"/>
</dbReference>
<proteinExistence type="predicted"/>
<evidence type="ECO:0000256" key="8">
    <source>
        <dbReference type="ARBA" id="ARBA00023157"/>
    </source>
</evidence>
<dbReference type="AlphaFoldDB" id="A0A8C9IB77"/>
<comment type="subcellular location">
    <subcellularLocation>
        <location evidence="1">Membrane</location>
        <topology evidence="1">Single-pass type I membrane protein</topology>
    </subcellularLocation>
</comment>
<comment type="subunit">
    <text evidence="11">Binds to TRAF2. Interacts with BMX. Interacts (activated form) with XPNPEP3.</text>
</comment>
<feature type="disulfide bond" evidence="17">
    <location>
        <begin position="165"/>
        <end position="178"/>
    </location>
</feature>
<comment type="caution">
    <text evidence="17">Lacks conserved residue(s) required for the propagation of feature annotation.</text>
</comment>
<keyword evidence="6 19" id="KW-1133">Transmembrane helix</keyword>
<dbReference type="Ensembl" id="ENSPTET00000045532.1">
    <property type="protein sequence ID" value="ENSPTEP00000033207.1"/>
    <property type="gene ID" value="ENSPTEG00000031762.1"/>
</dbReference>
<keyword evidence="2" id="KW-0597">Phosphoprotein</keyword>
<feature type="repeat" description="TNFR-Cys" evidence="17">
    <location>
        <begin position="230"/>
        <end position="272"/>
    </location>
</feature>
<keyword evidence="7 19" id="KW-0472">Membrane</keyword>
<feature type="compositionally biased region" description="Polar residues" evidence="18">
    <location>
        <begin position="476"/>
        <end position="489"/>
    </location>
</feature>
<feature type="domain" description="TNFR-Cys" evidence="20">
    <location>
        <begin position="188"/>
        <end position="229"/>
    </location>
</feature>
<feature type="region of interest" description="Disordered" evidence="18">
    <location>
        <begin position="506"/>
        <end position="573"/>
    </location>
</feature>
<evidence type="ECO:0000256" key="15">
    <source>
        <dbReference type="ARBA" id="ARBA00080702"/>
    </source>
</evidence>
<feature type="transmembrane region" description="Helical" evidence="19">
    <location>
        <begin position="369"/>
        <end position="394"/>
    </location>
</feature>
<feature type="disulfide bond" evidence="17">
    <location>
        <begin position="211"/>
        <end position="229"/>
    </location>
</feature>
<feature type="compositionally biased region" description="Low complexity" evidence="18">
    <location>
        <begin position="338"/>
        <end position="351"/>
    </location>
</feature>
<feature type="repeat" description="TNFR-Cys" evidence="17">
    <location>
        <begin position="188"/>
        <end position="229"/>
    </location>
</feature>
<dbReference type="PRINTS" id="PR01919">
    <property type="entry name" value="TNFACTORR1B"/>
</dbReference>
<evidence type="ECO:0000256" key="2">
    <source>
        <dbReference type="ARBA" id="ARBA00022553"/>
    </source>
</evidence>
<name>A0A8C9IB77_9PRIM</name>
<feature type="repeat" description="TNFR-Cys" evidence="17">
    <location>
        <begin position="274"/>
        <end position="311"/>
    </location>
</feature>
<feature type="compositionally biased region" description="Low complexity" evidence="18">
    <location>
        <begin position="506"/>
        <end position="515"/>
    </location>
</feature>
<dbReference type="SMART" id="SM00208">
    <property type="entry name" value="TNFR"/>
    <property type="match status" value="4"/>
</dbReference>
<dbReference type="GO" id="GO:0042129">
    <property type="term" value="P:regulation of T cell proliferation"/>
    <property type="evidence" value="ECO:0007669"/>
    <property type="project" value="TreeGrafter"/>
</dbReference>
<dbReference type="Gene3D" id="2.10.50.10">
    <property type="entry name" value="Tumor Necrosis Factor Receptor, subunit A, domain 2"/>
    <property type="match status" value="2"/>
</dbReference>
<dbReference type="GO" id="GO:0005031">
    <property type="term" value="F:tumor necrosis factor receptor activity"/>
    <property type="evidence" value="ECO:0007669"/>
    <property type="project" value="InterPro"/>
</dbReference>
<evidence type="ECO:0000256" key="11">
    <source>
        <dbReference type="ARBA" id="ARBA00063861"/>
    </source>
</evidence>
<evidence type="ECO:0000259" key="20">
    <source>
        <dbReference type="PROSITE" id="PS50050"/>
    </source>
</evidence>
<feature type="region of interest" description="Disordered" evidence="18">
    <location>
        <begin position="312"/>
        <end position="362"/>
    </location>
</feature>
<keyword evidence="3 19" id="KW-0812">Transmembrane</keyword>
<dbReference type="GO" id="GO:0016020">
    <property type="term" value="C:membrane"/>
    <property type="evidence" value="ECO:0007669"/>
    <property type="project" value="UniProtKB-SubCell"/>
</dbReference>
<dbReference type="FunFam" id="2.10.50.10:FF:000031">
    <property type="entry name" value="Tumor necrosis factor receptor superfamily member 1B"/>
    <property type="match status" value="1"/>
</dbReference>
<reference evidence="21" key="1">
    <citation type="submission" date="2025-08" db="UniProtKB">
        <authorList>
            <consortium name="Ensembl"/>
        </authorList>
    </citation>
    <scope>IDENTIFICATION</scope>
</reference>
<evidence type="ECO:0000256" key="16">
    <source>
        <dbReference type="ARBA" id="ARBA00082861"/>
    </source>
</evidence>
<feature type="compositionally biased region" description="Polar residues" evidence="18">
    <location>
        <begin position="425"/>
        <end position="435"/>
    </location>
</feature>
<feature type="region of interest" description="Disordered" evidence="18">
    <location>
        <begin position="416"/>
        <end position="489"/>
    </location>
</feature>
<feature type="disulfide bond" evidence="17">
    <location>
        <begin position="254"/>
        <end position="272"/>
    </location>
</feature>
<evidence type="ECO:0000256" key="3">
    <source>
        <dbReference type="ARBA" id="ARBA00022692"/>
    </source>
</evidence>
<keyword evidence="5" id="KW-0677">Repeat</keyword>
<dbReference type="PANTHER" id="PTHR47386">
    <property type="entry name" value="TUMOR NECROSIS FACTOR RECEPTOR SUPERFAMILY MEMBER 1B"/>
    <property type="match status" value="1"/>
</dbReference>
<dbReference type="InterPro" id="IPR051670">
    <property type="entry name" value="TNF_chemokine_rcpt-like"/>
</dbReference>
<evidence type="ECO:0000256" key="19">
    <source>
        <dbReference type="SAM" id="Phobius"/>
    </source>
</evidence>
<dbReference type="Pfam" id="PF00020">
    <property type="entry name" value="TNFR_c6"/>
    <property type="match status" value="3"/>
</dbReference>
<evidence type="ECO:0000256" key="12">
    <source>
        <dbReference type="ARBA" id="ARBA00072355"/>
    </source>
</evidence>
<keyword evidence="22" id="KW-1185">Reference proteome</keyword>
<evidence type="ECO:0000256" key="14">
    <source>
        <dbReference type="ARBA" id="ARBA00080423"/>
    </source>
</evidence>
<keyword evidence="10" id="KW-0325">Glycoprotein</keyword>
<feature type="domain" description="TNFR-Cys" evidence="20">
    <location>
        <begin position="150"/>
        <end position="186"/>
    </location>
</feature>